<evidence type="ECO:0000256" key="4">
    <source>
        <dbReference type="SAM" id="MobiDB-lite"/>
    </source>
</evidence>
<dbReference type="RefSeq" id="WP_129207309.1">
    <property type="nucleotide sequence ID" value="NZ_BMGU01000001.1"/>
</dbReference>
<protein>
    <submittedName>
        <fullName evidence="5">Efflux transporter outer membrane subunit</fullName>
    </submittedName>
</protein>
<feature type="chain" id="PRO_5021036803" evidence="2">
    <location>
        <begin position="25"/>
        <end position="490"/>
    </location>
</feature>
<keyword evidence="2" id="KW-0732">Signal</keyword>
<evidence type="ECO:0000256" key="2">
    <source>
        <dbReference type="RuleBase" id="RU362097"/>
    </source>
</evidence>
<dbReference type="GO" id="GO:0015562">
    <property type="term" value="F:efflux transmembrane transporter activity"/>
    <property type="evidence" value="ECO:0007669"/>
    <property type="project" value="InterPro"/>
</dbReference>
<feature type="compositionally biased region" description="Pro residues" evidence="4">
    <location>
        <begin position="37"/>
        <end position="53"/>
    </location>
</feature>
<sequence>MRISTSLHPRSLLAAASLALAALAGCTVGPNYQRPATPPAPAAYKETPPPNPPGGDWKQAAPSDAIARGKWWEIYGDTQLNGLEEKVAVSNQTLKAAYEQYQQAREQVRVARAAYYPTLSAGPSVSRTRESYHTPNTQPGTTNYQYNTLAIEGQASWEPDLWGQVRRTVEEQRANAQASAADLANTELSLRSELATDYFELRGLDSQKRLLDNTVSTDTDYLHLTQVRFKGGVATDVDVAQAQTQLDTVKAQDIDIGVARSQYEHAIATLVGVSASNFSLPFSPLDLTLPVIPPGVPSELLERRPDISAAERRTDSANAQIGIAISAYYPTIQLGGTGGFESTRPGNWLQGPSALWSLGGSATELLFDAGRRHALTNQARDAYEQQTANYRQTVLTAFQEVEDNLAALRVLNDESNAQARAVDSARHSLALSTNRYKGGVTTYLEVLTAQTTQLSNERTQADIVTRQFTASVGLIKAIGGGWNTSQLPSF</sequence>
<dbReference type="Proteomes" id="UP000290253">
    <property type="component" value="Unassembled WGS sequence"/>
</dbReference>
<gene>
    <name evidence="5" type="ORF">ESZ00_06480</name>
</gene>
<keyword evidence="2" id="KW-0449">Lipoprotein</keyword>
<evidence type="ECO:0000256" key="3">
    <source>
        <dbReference type="SAM" id="Coils"/>
    </source>
</evidence>
<dbReference type="PANTHER" id="PTHR30203">
    <property type="entry name" value="OUTER MEMBRANE CATION EFFLUX PROTEIN"/>
    <property type="match status" value="1"/>
</dbReference>
<comment type="caution">
    <text evidence="5">The sequence shown here is derived from an EMBL/GenBank/DDBJ whole genome shotgun (WGS) entry which is preliminary data.</text>
</comment>
<keyword evidence="2" id="KW-0564">Palmitate</keyword>
<accession>A0A4Q1SJS0</accession>
<keyword evidence="6" id="KW-1185">Reference proteome</keyword>
<dbReference type="NCBIfam" id="TIGR01845">
    <property type="entry name" value="outer_NodT"/>
    <property type="match status" value="1"/>
</dbReference>
<evidence type="ECO:0000313" key="6">
    <source>
        <dbReference type="Proteomes" id="UP000290253"/>
    </source>
</evidence>
<feature type="coiled-coil region" evidence="3">
    <location>
        <begin position="80"/>
        <end position="114"/>
    </location>
</feature>
<dbReference type="PANTHER" id="PTHR30203:SF33">
    <property type="entry name" value="BLR4455 PROTEIN"/>
    <property type="match status" value="1"/>
</dbReference>
<dbReference type="PROSITE" id="PS51257">
    <property type="entry name" value="PROKAR_LIPOPROTEIN"/>
    <property type="match status" value="1"/>
</dbReference>
<dbReference type="Gene3D" id="2.20.200.10">
    <property type="entry name" value="Outer membrane efflux proteins (OEP)"/>
    <property type="match status" value="1"/>
</dbReference>
<name>A0A4Q1SJS0_9BACT</name>
<keyword evidence="2" id="KW-0472">Membrane</keyword>
<reference evidence="5 6" key="1">
    <citation type="journal article" date="2016" name="Int. J. Syst. Evol. Microbiol.">
        <title>Acidipila dinghuensis sp. nov., an acidobacterium isolated from forest soil.</title>
        <authorList>
            <person name="Jiang Y.W."/>
            <person name="Wang J."/>
            <person name="Chen M.H."/>
            <person name="Lv Y.Y."/>
            <person name="Qiu L.H."/>
        </authorList>
    </citation>
    <scope>NUCLEOTIDE SEQUENCE [LARGE SCALE GENOMIC DNA]</scope>
    <source>
        <strain evidence="5 6">DHOF10</strain>
    </source>
</reference>
<dbReference type="AlphaFoldDB" id="A0A4Q1SJS0"/>
<proteinExistence type="inferred from homology"/>
<feature type="region of interest" description="Disordered" evidence="4">
    <location>
        <begin position="37"/>
        <end position="60"/>
    </location>
</feature>
<feature type="signal peptide" evidence="2">
    <location>
        <begin position="1"/>
        <end position="24"/>
    </location>
</feature>
<evidence type="ECO:0000256" key="1">
    <source>
        <dbReference type="ARBA" id="ARBA00007613"/>
    </source>
</evidence>
<dbReference type="Gene3D" id="1.20.1600.10">
    <property type="entry name" value="Outer membrane efflux proteins (OEP)"/>
    <property type="match status" value="1"/>
</dbReference>
<keyword evidence="2" id="KW-0812">Transmembrane</keyword>
<dbReference type="EMBL" id="SDMK01000001">
    <property type="protein sequence ID" value="RXS97530.1"/>
    <property type="molecule type" value="Genomic_DNA"/>
</dbReference>
<feature type="region of interest" description="Disordered" evidence="4">
    <location>
        <begin position="122"/>
        <end position="141"/>
    </location>
</feature>
<dbReference type="InterPro" id="IPR003423">
    <property type="entry name" value="OMP_efflux"/>
</dbReference>
<dbReference type="OrthoDB" id="9770517at2"/>
<dbReference type="SUPFAM" id="SSF56954">
    <property type="entry name" value="Outer membrane efflux proteins (OEP)"/>
    <property type="match status" value="1"/>
</dbReference>
<dbReference type="Pfam" id="PF02321">
    <property type="entry name" value="OEP"/>
    <property type="match status" value="2"/>
</dbReference>
<keyword evidence="3" id="KW-0175">Coiled coil</keyword>
<comment type="subcellular location">
    <subcellularLocation>
        <location evidence="2">Cell membrane</location>
        <topology evidence="2">Lipid-anchor</topology>
    </subcellularLocation>
</comment>
<comment type="similarity">
    <text evidence="1 2">Belongs to the outer membrane factor (OMF) (TC 1.B.17) family.</text>
</comment>
<dbReference type="InterPro" id="IPR010131">
    <property type="entry name" value="MdtP/NodT-like"/>
</dbReference>
<evidence type="ECO:0000313" key="5">
    <source>
        <dbReference type="EMBL" id="RXS97530.1"/>
    </source>
</evidence>
<organism evidence="5 6">
    <name type="scientific">Silvibacterium dinghuense</name>
    <dbReference type="NCBI Taxonomy" id="1560006"/>
    <lineage>
        <taxon>Bacteria</taxon>
        <taxon>Pseudomonadati</taxon>
        <taxon>Acidobacteriota</taxon>
        <taxon>Terriglobia</taxon>
        <taxon>Terriglobales</taxon>
        <taxon>Acidobacteriaceae</taxon>
        <taxon>Silvibacterium</taxon>
    </lineage>
</organism>
<keyword evidence="2" id="KW-1134">Transmembrane beta strand</keyword>
<dbReference type="GO" id="GO:0005886">
    <property type="term" value="C:plasma membrane"/>
    <property type="evidence" value="ECO:0007669"/>
    <property type="project" value="UniProtKB-SubCell"/>
</dbReference>